<dbReference type="STRING" id="1801735.A2645_01960"/>
<reference evidence="2 3" key="1">
    <citation type="journal article" date="2016" name="Nat. Commun.">
        <title>Thousands of microbial genomes shed light on interconnected biogeochemical processes in an aquifer system.</title>
        <authorList>
            <person name="Anantharaman K."/>
            <person name="Brown C.T."/>
            <person name="Hug L.A."/>
            <person name="Sharon I."/>
            <person name="Castelle C.J."/>
            <person name="Probst A.J."/>
            <person name="Thomas B.C."/>
            <person name="Singh A."/>
            <person name="Wilkins M.J."/>
            <person name="Karaoz U."/>
            <person name="Brodie E.L."/>
            <person name="Williams K.H."/>
            <person name="Hubbard S.S."/>
            <person name="Banfield J.F."/>
        </authorList>
    </citation>
    <scope>NUCLEOTIDE SEQUENCE [LARGE SCALE GENOMIC DNA]</scope>
</reference>
<sequence>MSKSKIIILLGVANIIIPFLGLPSNWKTGLFIVLGLYLIYLGYAIREKNKENASIEINTENYSESYPARKD</sequence>
<dbReference type="EMBL" id="MFTL01000006">
    <property type="protein sequence ID" value="OGI61928.1"/>
    <property type="molecule type" value="Genomic_DNA"/>
</dbReference>
<protein>
    <submittedName>
        <fullName evidence="2">Uncharacterized protein</fullName>
    </submittedName>
</protein>
<evidence type="ECO:0000313" key="2">
    <source>
        <dbReference type="EMBL" id="OGI61928.1"/>
    </source>
</evidence>
<organism evidence="2 3">
    <name type="scientific">Candidatus Nomurabacteria bacterium RIFCSPHIGHO2_01_FULL_39_9</name>
    <dbReference type="NCBI Taxonomy" id="1801735"/>
    <lineage>
        <taxon>Bacteria</taxon>
        <taxon>Candidatus Nomuraibacteriota</taxon>
    </lineage>
</organism>
<dbReference type="AlphaFoldDB" id="A0A1F6UX64"/>
<accession>A0A1F6UX64</accession>
<keyword evidence="1" id="KW-0472">Membrane</keyword>
<comment type="caution">
    <text evidence="2">The sequence shown here is derived from an EMBL/GenBank/DDBJ whole genome shotgun (WGS) entry which is preliminary data.</text>
</comment>
<feature type="transmembrane region" description="Helical" evidence="1">
    <location>
        <begin position="7"/>
        <end position="23"/>
    </location>
</feature>
<evidence type="ECO:0000313" key="3">
    <source>
        <dbReference type="Proteomes" id="UP000182253"/>
    </source>
</evidence>
<gene>
    <name evidence="2" type="ORF">A2645_01960</name>
</gene>
<feature type="transmembrane region" description="Helical" evidence="1">
    <location>
        <begin position="29"/>
        <end position="45"/>
    </location>
</feature>
<proteinExistence type="predicted"/>
<keyword evidence="1" id="KW-0812">Transmembrane</keyword>
<evidence type="ECO:0000256" key="1">
    <source>
        <dbReference type="SAM" id="Phobius"/>
    </source>
</evidence>
<dbReference type="Proteomes" id="UP000182253">
    <property type="component" value="Unassembled WGS sequence"/>
</dbReference>
<name>A0A1F6UX64_9BACT</name>
<keyword evidence="1" id="KW-1133">Transmembrane helix</keyword>